<comment type="caution">
    <text evidence="1">The sequence shown here is derived from an EMBL/GenBank/DDBJ whole genome shotgun (WGS) entry which is preliminary data.</text>
</comment>
<accession>A0A9W5X5Z3</accession>
<keyword evidence="2" id="KW-1185">Reference proteome</keyword>
<protein>
    <submittedName>
        <fullName evidence="1">Uncharacterized protein</fullName>
    </submittedName>
</protein>
<gene>
    <name evidence="1" type="ORF">GCM10011409_21110</name>
</gene>
<proteinExistence type="predicted"/>
<name>A0A9W5X5Z3_9BACI</name>
<reference evidence="1" key="2">
    <citation type="submission" date="2020-09" db="EMBL/GenBank/DDBJ databases">
        <authorList>
            <person name="Sun Q."/>
            <person name="Zhou Y."/>
        </authorList>
    </citation>
    <scope>NUCLEOTIDE SEQUENCE</scope>
    <source>
        <strain evidence="1">CGMCC 1.15454</strain>
    </source>
</reference>
<evidence type="ECO:0000313" key="1">
    <source>
        <dbReference type="EMBL" id="GGB43282.1"/>
    </source>
</evidence>
<evidence type="ECO:0000313" key="2">
    <source>
        <dbReference type="Proteomes" id="UP000621492"/>
    </source>
</evidence>
<dbReference type="Proteomes" id="UP000621492">
    <property type="component" value="Unassembled WGS sequence"/>
</dbReference>
<organism evidence="1 2">
    <name type="scientific">Lentibacillus populi</name>
    <dbReference type="NCBI Taxonomy" id="1827502"/>
    <lineage>
        <taxon>Bacteria</taxon>
        <taxon>Bacillati</taxon>
        <taxon>Bacillota</taxon>
        <taxon>Bacilli</taxon>
        <taxon>Bacillales</taxon>
        <taxon>Bacillaceae</taxon>
        <taxon>Lentibacillus</taxon>
    </lineage>
</organism>
<reference evidence="1" key="1">
    <citation type="journal article" date="2014" name="Int. J. Syst. Evol. Microbiol.">
        <title>Complete genome sequence of Corynebacterium casei LMG S-19264T (=DSM 44701T), isolated from a smear-ripened cheese.</title>
        <authorList>
            <consortium name="US DOE Joint Genome Institute (JGI-PGF)"/>
            <person name="Walter F."/>
            <person name="Albersmeier A."/>
            <person name="Kalinowski J."/>
            <person name="Ruckert C."/>
        </authorList>
    </citation>
    <scope>NUCLEOTIDE SEQUENCE</scope>
    <source>
        <strain evidence="1">CGMCC 1.15454</strain>
    </source>
</reference>
<sequence>MTLHDSGHKAGDQVKIKNLIVTRLPGIYYGTSFGKRKYRSLYVFSFNKGKSLNGKLNHFHIK</sequence>
<dbReference type="EMBL" id="BMJD01000014">
    <property type="protein sequence ID" value="GGB43282.1"/>
    <property type="molecule type" value="Genomic_DNA"/>
</dbReference>
<dbReference type="AlphaFoldDB" id="A0A9W5X5Z3"/>